<keyword evidence="7" id="KW-0677">Repeat</keyword>
<comment type="caution">
    <text evidence="19">The sequence shown here is derived from an EMBL/GenBank/DDBJ whole genome shotgun (WGS) entry which is preliminary data.</text>
</comment>
<evidence type="ECO:0000256" key="12">
    <source>
        <dbReference type="ARBA" id="ARBA00023136"/>
    </source>
</evidence>
<keyword evidence="5" id="KW-1003">Cell membrane</keyword>
<comment type="similarity">
    <text evidence="14">Belongs to the ABC transporter superfamily. Glutathione importer (TC 3.A.1.5.11) family.</text>
</comment>
<dbReference type="PANTHER" id="PTHR43776">
    <property type="entry name" value="TRANSPORT ATP-BINDING PROTEIN"/>
    <property type="match status" value="1"/>
</dbReference>
<dbReference type="Proteomes" id="UP000054058">
    <property type="component" value="Unassembled WGS sequence"/>
</dbReference>
<dbReference type="GO" id="GO:0005524">
    <property type="term" value="F:ATP binding"/>
    <property type="evidence" value="ECO:0007669"/>
    <property type="project" value="UniProtKB-KW"/>
</dbReference>
<evidence type="ECO:0000256" key="9">
    <source>
        <dbReference type="ARBA" id="ARBA00022801"/>
    </source>
</evidence>
<keyword evidence="12" id="KW-0472">Membrane</keyword>
<evidence type="ECO:0000256" key="6">
    <source>
        <dbReference type="ARBA" id="ARBA00022519"/>
    </source>
</evidence>
<feature type="domain" description="ABC transporter" evidence="18">
    <location>
        <begin position="10"/>
        <end position="261"/>
    </location>
</feature>
<dbReference type="EMBL" id="JAMB01000001">
    <property type="protein sequence ID" value="ETX12142.1"/>
    <property type="molecule type" value="Genomic_DNA"/>
</dbReference>
<evidence type="ECO:0000256" key="17">
    <source>
        <dbReference type="ARBA" id="ARBA00047640"/>
    </source>
</evidence>
<dbReference type="PANTHER" id="PTHR43776:SF15">
    <property type="entry name" value="GLUTATHIONE IMPORT ATP-BINDING PROTEIN GSIA"/>
    <property type="match status" value="1"/>
</dbReference>
<dbReference type="Gene3D" id="3.40.50.300">
    <property type="entry name" value="P-loop containing nucleotide triphosphate hydrolases"/>
    <property type="match status" value="2"/>
</dbReference>
<dbReference type="InterPro" id="IPR013563">
    <property type="entry name" value="Oligopep_ABC_C"/>
</dbReference>
<evidence type="ECO:0000256" key="10">
    <source>
        <dbReference type="ARBA" id="ARBA00022840"/>
    </source>
</evidence>
<dbReference type="PROSITE" id="PS50893">
    <property type="entry name" value="ABC_TRANSPORTER_2"/>
    <property type="match status" value="2"/>
</dbReference>
<keyword evidence="9" id="KW-0378">Hydrolase</keyword>
<dbReference type="InterPro" id="IPR027417">
    <property type="entry name" value="P-loop_NTPase"/>
</dbReference>
<dbReference type="FunFam" id="3.40.50.300:FF:000016">
    <property type="entry name" value="Oligopeptide ABC transporter ATP-binding component"/>
    <property type="match status" value="2"/>
</dbReference>
<dbReference type="NCBIfam" id="NF007739">
    <property type="entry name" value="PRK10419.1"/>
    <property type="match status" value="2"/>
</dbReference>
<comment type="function">
    <text evidence="13">Part of the ABC transporter complex GsiABCD involved in glutathione import. Responsible for energy coupling to the transport system.</text>
</comment>
<dbReference type="GO" id="GO:0015833">
    <property type="term" value="P:peptide transport"/>
    <property type="evidence" value="ECO:0007669"/>
    <property type="project" value="InterPro"/>
</dbReference>
<evidence type="ECO:0000256" key="3">
    <source>
        <dbReference type="ARBA" id="ARBA00011469"/>
    </source>
</evidence>
<organism evidence="19 20">
    <name type="scientific">Marinomonas ushuaiensis DSM 15871</name>
    <dbReference type="NCBI Taxonomy" id="1122207"/>
    <lineage>
        <taxon>Bacteria</taxon>
        <taxon>Pseudomonadati</taxon>
        <taxon>Pseudomonadota</taxon>
        <taxon>Gammaproteobacteria</taxon>
        <taxon>Oceanospirillales</taxon>
        <taxon>Oceanospirillaceae</taxon>
        <taxon>Marinomonas</taxon>
    </lineage>
</organism>
<gene>
    <name evidence="19" type="ORF">MUS1_00605</name>
</gene>
<evidence type="ECO:0000256" key="14">
    <source>
        <dbReference type="ARBA" id="ARBA00038416"/>
    </source>
</evidence>
<keyword evidence="4" id="KW-0813">Transport</keyword>
<comment type="subunit">
    <text evidence="3">The complex is composed of two ATP-binding proteins (GsiA), two transmembrane proteins (GsiC and GsiD) and a solute-binding protein (GsiB).</text>
</comment>
<evidence type="ECO:0000256" key="11">
    <source>
        <dbReference type="ARBA" id="ARBA00022967"/>
    </source>
</evidence>
<keyword evidence="10 19" id="KW-0067">ATP-binding</keyword>
<dbReference type="InterPro" id="IPR017871">
    <property type="entry name" value="ABC_transporter-like_CS"/>
</dbReference>
<dbReference type="RefSeq" id="WP_036157638.1">
    <property type="nucleotide sequence ID" value="NZ_JAMB01000001.1"/>
</dbReference>
<dbReference type="InterPro" id="IPR050319">
    <property type="entry name" value="ABC_transp_ATP-bind"/>
</dbReference>
<protein>
    <recommendedName>
        <fullName evidence="16">Glutathione import ATP-binding protein GsiA</fullName>
        <ecNumber evidence="15">7.4.2.10</ecNumber>
    </recommendedName>
</protein>
<evidence type="ECO:0000256" key="7">
    <source>
        <dbReference type="ARBA" id="ARBA00022737"/>
    </source>
</evidence>
<evidence type="ECO:0000256" key="15">
    <source>
        <dbReference type="ARBA" id="ARBA00039050"/>
    </source>
</evidence>
<dbReference type="STRING" id="1122207.MUS1_00605"/>
<evidence type="ECO:0000256" key="16">
    <source>
        <dbReference type="ARBA" id="ARBA00041187"/>
    </source>
</evidence>
<dbReference type="SMART" id="SM00382">
    <property type="entry name" value="AAA"/>
    <property type="match status" value="2"/>
</dbReference>
<dbReference type="CDD" id="cd03257">
    <property type="entry name" value="ABC_NikE_OppD_transporters"/>
    <property type="match status" value="2"/>
</dbReference>
<keyword evidence="8" id="KW-0547">Nucleotide-binding</keyword>
<keyword evidence="20" id="KW-1185">Reference proteome</keyword>
<dbReference type="GO" id="GO:0005886">
    <property type="term" value="C:plasma membrane"/>
    <property type="evidence" value="ECO:0007669"/>
    <property type="project" value="UniProtKB-SubCell"/>
</dbReference>
<dbReference type="eggNOG" id="COG4172">
    <property type="taxonomic scope" value="Bacteria"/>
</dbReference>
<dbReference type="EC" id="7.4.2.10" evidence="15"/>
<evidence type="ECO:0000256" key="2">
    <source>
        <dbReference type="ARBA" id="ARBA00004533"/>
    </source>
</evidence>
<dbReference type="PATRIC" id="fig|1122207.3.peg.127"/>
<evidence type="ECO:0000256" key="5">
    <source>
        <dbReference type="ARBA" id="ARBA00022475"/>
    </source>
</evidence>
<evidence type="ECO:0000259" key="18">
    <source>
        <dbReference type="PROSITE" id="PS50893"/>
    </source>
</evidence>
<proteinExistence type="inferred from homology"/>
<keyword evidence="6" id="KW-0997">Cell inner membrane</keyword>
<dbReference type="PROSITE" id="PS00211">
    <property type="entry name" value="ABC_TRANSPORTER_1"/>
    <property type="match status" value="2"/>
</dbReference>
<keyword evidence="11" id="KW-1278">Translocase</keyword>
<evidence type="ECO:0000256" key="8">
    <source>
        <dbReference type="ARBA" id="ARBA00022741"/>
    </source>
</evidence>
<name>X7E852_9GAMM</name>
<evidence type="ECO:0000256" key="1">
    <source>
        <dbReference type="ARBA" id="ARBA00004170"/>
    </source>
</evidence>
<dbReference type="SUPFAM" id="SSF52540">
    <property type="entry name" value="P-loop containing nucleoside triphosphate hydrolases"/>
    <property type="match status" value="2"/>
</dbReference>
<dbReference type="Pfam" id="PF08352">
    <property type="entry name" value="oligo_HPY"/>
    <property type="match status" value="2"/>
</dbReference>
<evidence type="ECO:0000256" key="13">
    <source>
        <dbReference type="ARBA" id="ARBA00037530"/>
    </source>
</evidence>
<dbReference type="GO" id="GO:0016887">
    <property type="term" value="F:ATP hydrolysis activity"/>
    <property type="evidence" value="ECO:0007669"/>
    <property type="project" value="InterPro"/>
</dbReference>
<dbReference type="InterPro" id="IPR003439">
    <property type="entry name" value="ABC_transporter-like_ATP-bd"/>
</dbReference>
<accession>X7E852</accession>
<feature type="domain" description="ABC transporter" evidence="18">
    <location>
        <begin position="309"/>
        <end position="560"/>
    </location>
</feature>
<dbReference type="OrthoDB" id="9784450at2"/>
<evidence type="ECO:0000313" key="19">
    <source>
        <dbReference type="EMBL" id="ETX12142.1"/>
    </source>
</evidence>
<dbReference type="Pfam" id="PF00005">
    <property type="entry name" value="ABC_tran"/>
    <property type="match status" value="2"/>
</dbReference>
<dbReference type="NCBIfam" id="NF008453">
    <property type="entry name" value="PRK11308.1"/>
    <property type="match status" value="2"/>
</dbReference>
<evidence type="ECO:0000256" key="4">
    <source>
        <dbReference type="ARBA" id="ARBA00022448"/>
    </source>
</evidence>
<evidence type="ECO:0000313" key="20">
    <source>
        <dbReference type="Proteomes" id="UP000054058"/>
    </source>
</evidence>
<dbReference type="AlphaFoldDB" id="X7E852"/>
<dbReference type="InterPro" id="IPR003593">
    <property type="entry name" value="AAA+_ATPase"/>
</dbReference>
<reference evidence="19 20" key="1">
    <citation type="submission" date="2014-01" db="EMBL/GenBank/DDBJ databases">
        <title>Marinomonas ushuaiensis DSM 15871 Genome Sequencing.</title>
        <authorList>
            <person name="Lai Q."/>
            <person name="Shao Z.S."/>
        </authorList>
    </citation>
    <scope>NUCLEOTIDE SEQUENCE [LARGE SCALE GENOMIC DNA]</scope>
    <source>
        <strain evidence="19 20">DSM 15871</strain>
    </source>
</reference>
<sequence length="610" mass="67507">MTDTSFSPILTVENLSVEFGHTRVIDGLNFSVMAGRTLAIVGESGSGKSVTSQSIMRLAESTGASYPSGRILFSTENGEIDLLSQSQEEMRSIRGKDIAMIFQEPMTSLNPVFTVGDQISESLSLHKKLSKTEALKESVKLLKMVRLPDAEDMLKRYPHQLSGGMRQRVMIAMALACRPKVLIADEPTTALDVTIQAQILTILNDLQKELNMAVIFITHDMGVVAEIADDVVVMWKGKKVEQGPVKELFANPQHPYTKALLAAVPKLGSMTGERFPKRFPITVMDGDGIRLVGEEKTQETARYDKQPLLSVRNLVTRFDSKKRFFGRVTHRVHAVEEVSFDIFHGETLALVGESGSGKSTIGRTIQQLQQATSGDISFEGNPFSAMSKAEKQRLRQEIQYIFQDPLASLDPRKTIGFSIAEPIKTHNLIRGEQKIQQRVHELLERVGLTKEHAERYPHQFSGGQRQRICIARALASNPKLIIADEALSALDVSIQAQIINLFMELQEEHGIAYLFISHDMAVVEKMSHRVAVLYLGQVAELGSRQQVLETPTHPYTQRLLSAVPVADPTIVRSSGRLSGEIPSPVRQVGNEPTIVPHREIAPGHFVAGTL</sequence>
<dbReference type="GO" id="GO:0055085">
    <property type="term" value="P:transmembrane transport"/>
    <property type="evidence" value="ECO:0007669"/>
    <property type="project" value="UniProtKB-ARBA"/>
</dbReference>
<comment type="catalytic activity">
    <reaction evidence="17">
        <text>glutathione(out) + ATP + H2O = glutathione(in) + ADP + phosphate + H(+)</text>
        <dbReference type="Rhea" id="RHEA:29791"/>
        <dbReference type="ChEBI" id="CHEBI:15377"/>
        <dbReference type="ChEBI" id="CHEBI:15378"/>
        <dbReference type="ChEBI" id="CHEBI:30616"/>
        <dbReference type="ChEBI" id="CHEBI:43474"/>
        <dbReference type="ChEBI" id="CHEBI:57925"/>
        <dbReference type="ChEBI" id="CHEBI:456216"/>
        <dbReference type="EC" id="7.4.2.10"/>
    </reaction>
</comment>
<comment type="subcellular location">
    <subcellularLocation>
        <location evidence="2">Cell inner membrane</location>
    </subcellularLocation>
    <subcellularLocation>
        <location evidence="1">Membrane</location>
        <topology evidence="1">Peripheral membrane protein</topology>
    </subcellularLocation>
</comment>